<dbReference type="PANTHER" id="PTHR39203">
    <property type="entry name" value="CYTOPLASMIC PROTEIN-RELATED"/>
    <property type="match status" value="1"/>
</dbReference>
<gene>
    <name evidence="2" type="ORF">HC231_09335</name>
</gene>
<name>A0ABX7UR16_9GAMM</name>
<dbReference type="PANTHER" id="PTHR39203:SF1">
    <property type="entry name" value="CYTOPLASMIC PROTEIN"/>
    <property type="match status" value="1"/>
</dbReference>
<dbReference type="SMART" id="SM01022">
    <property type="entry name" value="ASCH"/>
    <property type="match status" value="1"/>
</dbReference>
<dbReference type="SUPFAM" id="SSF88697">
    <property type="entry name" value="PUA domain-like"/>
    <property type="match status" value="1"/>
</dbReference>
<proteinExistence type="predicted"/>
<feature type="domain" description="ASCH" evidence="1">
    <location>
        <begin position="17"/>
        <end position="134"/>
    </location>
</feature>
<dbReference type="RefSeq" id="WP_208230724.1">
    <property type="nucleotide sequence ID" value="NZ_CP050854.1"/>
</dbReference>
<evidence type="ECO:0000259" key="1">
    <source>
        <dbReference type="SMART" id="SM01022"/>
    </source>
</evidence>
<dbReference type="PIRSF" id="PIRSF021320">
    <property type="entry name" value="DUF984"/>
    <property type="match status" value="1"/>
</dbReference>
<dbReference type="Proteomes" id="UP000671960">
    <property type="component" value="Chromosome"/>
</dbReference>
<dbReference type="Pfam" id="PF04266">
    <property type="entry name" value="ASCH"/>
    <property type="match status" value="1"/>
</dbReference>
<protein>
    <submittedName>
        <fullName evidence="2">ASCH domain-containing protein</fullName>
    </submittedName>
</protein>
<organism evidence="2 3">
    <name type="scientific">Brenneria izadpanahii</name>
    <dbReference type="NCBI Taxonomy" id="2722756"/>
    <lineage>
        <taxon>Bacteria</taxon>
        <taxon>Pseudomonadati</taxon>
        <taxon>Pseudomonadota</taxon>
        <taxon>Gammaproteobacteria</taxon>
        <taxon>Enterobacterales</taxon>
        <taxon>Pectobacteriaceae</taxon>
        <taxon>Brenneria</taxon>
    </lineage>
</organism>
<dbReference type="InterPro" id="IPR009326">
    <property type="entry name" value="DUF984"/>
</dbReference>
<reference evidence="2 3" key="1">
    <citation type="submission" date="2020-03" db="EMBL/GenBank/DDBJ databases">
        <authorList>
            <person name="Bakhshi Ganjeh M."/>
        </authorList>
    </citation>
    <scope>NUCLEOTIDE SEQUENCE [LARGE SCALE GENOMIC DNA]</scope>
    <source>
        <strain evidence="3">Iran 50</strain>
    </source>
</reference>
<evidence type="ECO:0000313" key="2">
    <source>
        <dbReference type="EMBL" id="QTF08096.1"/>
    </source>
</evidence>
<sequence length="136" mass="15298">MINVEILNKKYPGALAWSFGDGPEMADELAALIMKGVKNATCCSLASFQQENQKPSVGDYHIILNGAGNPVCVIRTTSMRLIRFSEMTETLAAKEGEGDLSLHYWQQEHQAFFEREGTYAEDMELIFEEFQLTEIV</sequence>
<dbReference type="InterPro" id="IPR007374">
    <property type="entry name" value="ASCH_domain"/>
</dbReference>
<dbReference type="Gene3D" id="3.10.400.10">
    <property type="entry name" value="Sulfate adenylyltransferase"/>
    <property type="match status" value="1"/>
</dbReference>
<dbReference type="InterPro" id="IPR015947">
    <property type="entry name" value="PUA-like_sf"/>
</dbReference>
<accession>A0ABX7UR16</accession>
<evidence type="ECO:0000313" key="3">
    <source>
        <dbReference type="Proteomes" id="UP000671960"/>
    </source>
</evidence>
<dbReference type="CDD" id="cd06553">
    <property type="entry name" value="ASCH_Ef3133_like"/>
    <property type="match status" value="1"/>
</dbReference>
<keyword evidence="3" id="KW-1185">Reference proteome</keyword>
<dbReference type="EMBL" id="CP050854">
    <property type="protein sequence ID" value="QTF08096.1"/>
    <property type="molecule type" value="Genomic_DNA"/>
</dbReference>